<comment type="subcellular location">
    <subcellularLocation>
        <location evidence="1">Cell membrane</location>
        <topology evidence="1">Multi-pass membrane protein</topology>
    </subcellularLocation>
</comment>
<dbReference type="Proteomes" id="UP001319200">
    <property type="component" value="Unassembled WGS sequence"/>
</dbReference>
<organism evidence="9 10">
    <name type="scientific">Chryseosolibacter histidini</name>
    <dbReference type="NCBI Taxonomy" id="2782349"/>
    <lineage>
        <taxon>Bacteria</taxon>
        <taxon>Pseudomonadati</taxon>
        <taxon>Bacteroidota</taxon>
        <taxon>Cytophagia</taxon>
        <taxon>Cytophagales</taxon>
        <taxon>Chryseotaleaceae</taxon>
        <taxon>Chryseosolibacter</taxon>
    </lineage>
</organism>
<evidence type="ECO:0000313" key="10">
    <source>
        <dbReference type="Proteomes" id="UP001319200"/>
    </source>
</evidence>
<feature type="transmembrane region" description="Helical" evidence="7">
    <location>
        <begin position="20"/>
        <end position="43"/>
    </location>
</feature>
<feature type="domain" description="ABC3 transporter permease C-terminal" evidence="8">
    <location>
        <begin position="262"/>
        <end position="380"/>
    </location>
</feature>
<dbReference type="GO" id="GO:0005886">
    <property type="term" value="C:plasma membrane"/>
    <property type="evidence" value="ECO:0007669"/>
    <property type="project" value="UniProtKB-SubCell"/>
</dbReference>
<keyword evidence="5 7" id="KW-0472">Membrane</keyword>
<evidence type="ECO:0000256" key="5">
    <source>
        <dbReference type="ARBA" id="ARBA00023136"/>
    </source>
</evidence>
<dbReference type="Pfam" id="PF02687">
    <property type="entry name" value="FtsX"/>
    <property type="match status" value="2"/>
</dbReference>
<keyword evidence="3 7" id="KW-0812">Transmembrane</keyword>
<feature type="transmembrane region" description="Helical" evidence="7">
    <location>
        <begin position="353"/>
        <end position="375"/>
    </location>
</feature>
<feature type="transmembrane region" description="Helical" evidence="7">
    <location>
        <begin position="256"/>
        <end position="284"/>
    </location>
</feature>
<keyword evidence="4 7" id="KW-1133">Transmembrane helix</keyword>
<evidence type="ECO:0000256" key="2">
    <source>
        <dbReference type="ARBA" id="ARBA00022475"/>
    </source>
</evidence>
<feature type="domain" description="ABC3 transporter permease C-terminal" evidence="8">
    <location>
        <begin position="671"/>
        <end position="788"/>
    </location>
</feature>
<comment type="caution">
    <text evidence="9">The sequence shown here is derived from an EMBL/GenBank/DDBJ whole genome shotgun (WGS) entry which is preliminary data.</text>
</comment>
<feature type="transmembrane region" description="Helical" evidence="7">
    <location>
        <begin position="669"/>
        <end position="693"/>
    </location>
</feature>
<name>A0AAP2DFG3_9BACT</name>
<evidence type="ECO:0000256" key="1">
    <source>
        <dbReference type="ARBA" id="ARBA00004651"/>
    </source>
</evidence>
<dbReference type="EMBL" id="JAHESF010000001">
    <property type="protein sequence ID" value="MBT1695360.1"/>
    <property type="molecule type" value="Genomic_DNA"/>
</dbReference>
<reference evidence="9 10" key="1">
    <citation type="submission" date="2021-05" db="EMBL/GenBank/DDBJ databases">
        <title>A Polyphasic approach of four new species of the genus Ohtaekwangia: Ohtaekwangia histidinii sp. nov., Ohtaekwangia cretensis sp. nov., Ohtaekwangia indiensis sp. nov., Ohtaekwangia reichenbachii sp. nov. from diverse environment.</title>
        <authorList>
            <person name="Octaviana S."/>
        </authorList>
    </citation>
    <scope>NUCLEOTIDE SEQUENCE [LARGE SCALE GENOMIC DNA]</scope>
    <source>
        <strain evidence="9 10">PWU4</strain>
    </source>
</reference>
<evidence type="ECO:0000313" key="9">
    <source>
        <dbReference type="EMBL" id="MBT1695360.1"/>
    </source>
</evidence>
<comment type="similarity">
    <text evidence="6">Belongs to the ABC-4 integral membrane protein family.</text>
</comment>
<feature type="transmembrane region" description="Helical" evidence="7">
    <location>
        <begin position="714"/>
        <end position="737"/>
    </location>
</feature>
<keyword evidence="10" id="KW-1185">Reference proteome</keyword>
<dbReference type="PANTHER" id="PTHR30572:SF4">
    <property type="entry name" value="ABC TRANSPORTER PERMEASE YTRF"/>
    <property type="match status" value="1"/>
</dbReference>
<feature type="transmembrane region" description="Helical" evidence="7">
    <location>
        <begin position="757"/>
        <end position="781"/>
    </location>
</feature>
<evidence type="ECO:0000256" key="4">
    <source>
        <dbReference type="ARBA" id="ARBA00022989"/>
    </source>
</evidence>
<dbReference type="AlphaFoldDB" id="A0AAP2DFG3"/>
<accession>A0AAP2DFG3</accession>
<feature type="transmembrane region" description="Helical" evidence="7">
    <location>
        <begin position="428"/>
        <end position="449"/>
    </location>
</feature>
<proteinExistence type="inferred from homology"/>
<keyword evidence="2" id="KW-1003">Cell membrane</keyword>
<dbReference type="PANTHER" id="PTHR30572">
    <property type="entry name" value="MEMBRANE COMPONENT OF TRANSPORTER-RELATED"/>
    <property type="match status" value="1"/>
</dbReference>
<dbReference type="RefSeq" id="WP_254158943.1">
    <property type="nucleotide sequence ID" value="NZ_JAHESF010000001.1"/>
</dbReference>
<evidence type="ECO:0000256" key="7">
    <source>
        <dbReference type="SAM" id="Phobius"/>
    </source>
</evidence>
<evidence type="ECO:0000259" key="8">
    <source>
        <dbReference type="Pfam" id="PF02687"/>
    </source>
</evidence>
<feature type="transmembrane region" description="Helical" evidence="7">
    <location>
        <begin position="305"/>
        <end position="333"/>
    </location>
</feature>
<evidence type="ECO:0000256" key="6">
    <source>
        <dbReference type="ARBA" id="ARBA00038076"/>
    </source>
</evidence>
<sequence>MNIRLLKVIRDITSDYAKNLMLVLAIAIGVFGIGSILGAYSVLTREMSSNYLGTNPASATLETESEISRGLLDSVRQFPGIQEAERHATVSARMKVGDKWYPMLLFVIDDFASKKTNQVSHLTGSTTPATGEMLVERTALVVMQANEGDEIGVKTSNGEPAPLKISGTVHDAGLAPAWQEQAGYGYITLSTLHYLGESQGFDQLRIVVSENALSREAITAKAGELSDWLEARGIKVHEIQVPPPGKHPHQSQMRAVLTIFTTFSFLILVLGSILVATSVATLMVKQVRQIGVMKTIGATSLQITMMYVLMIVMICVVALALAIPLSRVAAAAFYQQIAVLLNLELADRSVPLWVPLLQIGSGIVIPLLAAALPVLRGSFISVRSALDNYGVKAAQTRQGALNFISRLSFISESFKLSVRNVFRLHSRLMMTVGLLATGGAMFMTALNVADAWDDNLKRIYQQRLYDLDVKLNERIKPDTILETLRSMPGVTAAEGWDYSATSVVRETSRQVSHTYPDKAHGSFTLLALPPGSKLLDPTLVEGMWLSGKAKNEIVLNQLARSGVKIGDSVKLAVEGKITAWKVTGFCEDVGSGAAAYVSIDDFSRVNHSIGMVKMLRVAYSDRSRDFAYAKNREIEVLLESKKVSVSSSLPVWLLHNAVAAHMKVLVNSLMAMALLMAVVGTLGLTSTMSMSIMERTREIGVMRAIGGTPGKIRSIVVYEGLLIGMISIVIAFILALILSSWMGEFIGNMAFRTPLSLTISVTAFVLWILIILVGSFAAAYFPARRASRLTTREALAYE</sequence>
<evidence type="ECO:0000256" key="3">
    <source>
        <dbReference type="ARBA" id="ARBA00022692"/>
    </source>
</evidence>
<protein>
    <submittedName>
        <fullName evidence="9">ABC transporter permease</fullName>
    </submittedName>
</protein>
<dbReference type="InterPro" id="IPR050250">
    <property type="entry name" value="Macrolide_Exporter_MacB"/>
</dbReference>
<dbReference type="InterPro" id="IPR003838">
    <property type="entry name" value="ABC3_permease_C"/>
</dbReference>
<dbReference type="GO" id="GO:0022857">
    <property type="term" value="F:transmembrane transporter activity"/>
    <property type="evidence" value="ECO:0007669"/>
    <property type="project" value="TreeGrafter"/>
</dbReference>
<gene>
    <name evidence="9" type="ORF">KK083_00640</name>
</gene>